<dbReference type="PROSITE" id="PS00108">
    <property type="entry name" value="PROTEIN_KINASE_ST"/>
    <property type="match status" value="1"/>
</dbReference>
<dbReference type="GO" id="GO:0004674">
    <property type="term" value="F:protein serine/threonine kinase activity"/>
    <property type="evidence" value="ECO:0007669"/>
    <property type="project" value="UniProtKB-KW"/>
</dbReference>
<dbReference type="InterPro" id="IPR011009">
    <property type="entry name" value="Kinase-like_dom_sf"/>
</dbReference>
<evidence type="ECO:0000256" key="1">
    <source>
        <dbReference type="ARBA" id="ARBA00022527"/>
    </source>
</evidence>
<dbReference type="EMBL" id="WUAV01000006">
    <property type="protein sequence ID" value="KAF1748598.1"/>
    <property type="molecule type" value="Genomic_DNA"/>
</dbReference>
<dbReference type="GO" id="GO:0005524">
    <property type="term" value="F:ATP binding"/>
    <property type="evidence" value="ECO:0007669"/>
    <property type="project" value="UniProtKB-KW"/>
</dbReference>
<evidence type="ECO:0000256" key="2">
    <source>
        <dbReference type="ARBA" id="ARBA00022679"/>
    </source>
</evidence>
<dbReference type="InterPro" id="IPR000719">
    <property type="entry name" value="Prot_kinase_dom"/>
</dbReference>
<keyword evidence="5" id="KW-0067">ATP-binding</keyword>
<feature type="domain" description="Protein kinase" evidence="6">
    <location>
        <begin position="34"/>
        <end position="286"/>
    </location>
</feature>
<accession>A0A6A5G0Y7</accession>
<evidence type="ECO:0000256" key="5">
    <source>
        <dbReference type="ARBA" id="ARBA00022840"/>
    </source>
</evidence>
<evidence type="ECO:0000313" key="8">
    <source>
        <dbReference type="Proteomes" id="UP000483820"/>
    </source>
</evidence>
<dbReference type="RefSeq" id="XP_003101171.2">
    <property type="nucleotide sequence ID" value="XM_003101123.2"/>
</dbReference>
<comment type="caution">
    <text evidence="7">The sequence shown here is derived from an EMBL/GenBank/DDBJ whole genome shotgun (WGS) entry which is preliminary data.</text>
</comment>
<dbReference type="AlphaFoldDB" id="A0A6A5G0Y7"/>
<evidence type="ECO:0000259" key="6">
    <source>
        <dbReference type="PROSITE" id="PS50011"/>
    </source>
</evidence>
<name>A0A6A5G0Y7_CAERE</name>
<dbReference type="Proteomes" id="UP000483820">
    <property type="component" value="Chromosome X"/>
</dbReference>
<dbReference type="Gene3D" id="3.30.200.20">
    <property type="entry name" value="Phosphorylase Kinase, domain 1"/>
    <property type="match status" value="1"/>
</dbReference>
<dbReference type="PANTHER" id="PTHR24351">
    <property type="entry name" value="RIBOSOMAL PROTEIN S6 KINASE"/>
    <property type="match status" value="1"/>
</dbReference>
<evidence type="ECO:0000313" key="7">
    <source>
        <dbReference type="EMBL" id="KAF1748598.1"/>
    </source>
</evidence>
<keyword evidence="1" id="KW-0723">Serine/threonine-protein kinase</keyword>
<sequence>MSDKIKTSELEDIQVLSSEDFYSKDARTTSVKGFHLLKKIESGGFGIVFLGEHKNNDQLFAIKIVNKWKLMKPIFQESVKRELRVHKELDHPFIIKMMAAFQTPTRICMVLELASQISMAELPEILPKEDIKYWLAEVWQGLDFLHEKSIVHRDIKKENILLATDGHVKIGDFGFARDDMEKDTKAFEVVGTAFCMSPEMFKRAGYTRATDIWAFGVLALELITNENLFGTGDQNEIASILKKMQSCDQLEFPKNLRGKKLDFVKGMLQFEENRMSLNEVRAHRFFCGVKWDALLDYTFEGAPYHLPEKKDCNTPIILEEPTVAVSLVFDDFEFSNLFNPIQEIFKVLFPYLIADTLPHQSI</sequence>
<organism evidence="7 8">
    <name type="scientific">Caenorhabditis remanei</name>
    <name type="common">Caenorhabditis vulgaris</name>
    <dbReference type="NCBI Taxonomy" id="31234"/>
    <lineage>
        <taxon>Eukaryota</taxon>
        <taxon>Metazoa</taxon>
        <taxon>Ecdysozoa</taxon>
        <taxon>Nematoda</taxon>
        <taxon>Chromadorea</taxon>
        <taxon>Rhabditida</taxon>
        <taxon>Rhabditina</taxon>
        <taxon>Rhabditomorpha</taxon>
        <taxon>Rhabditoidea</taxon>
        <taxon>Rhabditidae</taxon>
        <taxon>Peloderinae</taxon>
        <taxon>Caenorhabditis</taxon>
    </lineage>
</organism>
<keyword evidence="4" id="KW-0418">Kinase</keyword>
<dbReference type="CTD" id="9798894"/>
<evidence type="ECO:0000256" key="4">
    <source>
        <dbReference type="ARBA" id="ARBA00022777"/>
    </source>
</evidence>
<proteinExistence type="predicted"/>
<gene>
    <name evidence="7" type="ORF">GCK72_025065</name>
</gene>
<keyword evidence="3" id="KW-0547">Nucleotide-binding</keyword>
<reference evidence="7 8" key="1">
    <citation type="submission" date="2019-12" db="EMBL/GenBank/DDBJ databases">
        <title>Chromosome-level assembly of the Caenorhabditis remanei genome.</title>
        <authorList>
            <person name="Teterina A.A."/>
            <person name="Willis J.H."/>
            <person name="Phillips P.C."/>
        </authorList>
    </citation>
    <scope>NUCLEOTIDE SEQUENCE [LARGE SCALE GENOMIC DNA]</scope>
    <source>
        <strain evidence="7 8">PX506</strain>
        <tissue evidence="7">Whole organism</tissue>
    </source>
</reference>
<dbReference type="SMART" id="SM00220">
    <property type="entry name" value="S_TKc"/>
    <property type="match status" value="1"/>
</dbReference>
<dbReference type="FunFam" id="3.30.200.20:FF:000042">
    <property type="entry name" value="Aurora kinase A"/>
    <property type="match status" value="1"/>
</dbReference>
<dbReference type="PROSITE" id="PS50011">
    <property type="entry name" value="PROTEIN_KINASE_DOM"/>
    <property type="match status" value="1"/>
</dbReference>
<dbReference type="SUPFAM" id="SSF56112">
    <property type="entry name" value="Protein kinase-like (PK-like)"/>
    <property type="match status" value="1"/>
</dbReference>
<dbReference type="Gene3D" id="1.10.510.10">
    <property type="entry name" value="Transferase(Phosphotransferase) domain 1"/>
    <property type="match status" value="1"/>
</dbReference>
<evidence type="ECO:0000256" key="3">
    <source>
        <dbReference type="ARBA" id="ARBA00022741"/>
    </source>
</evidence>
<dbReference type="KEGG" id="crq:GCK72_025065"/>
<dbReference type="InterPro" id="IPR008271">
    <property type="entry name" value="Ser/Thr_kinase_AS"/>
</dbReference>
<dbReference type="Pfam" id="PF00069">
    <property type="entry name" value="Pkinase"/>
    <property type="match status" value="1"/>
</dbReference>
<dbReference type="GeneID" id="9798894"/>
<protein>
    <recommendedName>
        <fullName evidence="6">Protein kinase domain-containing protein</fullName>
    </recommendedName>
</protein>
<keyword evidence="2" id="KW-0808">Transferase</keyword>